<dbReference type="AlphaFoldDB" id="A0AAP9WEW4"/>
<evidence type="ECO:0000313" key="2">
    <source>
        <dbReference type="Proteomes" id="UP000663124"/>
    </source>
</evidence>
<evidence type="ECO:0000313" key="1">
    <source>
        <dbReference type="EMBL" id="QOI42814.1"/>
    </source>
</evidence>
<gene>
    <name evidence="1" type="ORF">Lepto782_11430</name>
</gene>
<dbReference type="EMBL" id="CP043884">
    <property type="protein sequence ID" value="QOI42814.1"/>
    <property type="molecule type" value="Genomic_DNA"/>
</dbReference>
<dbReference type="Proteomes" id="UP000663124">
    <property type="component" value="Chromosome 1"/>
</dbReference>
<name>A0AAP9WEW4_LEPIR</name>
<reference evidence="1" key="1">
    <citation type="submission" date="2019-09" db="EMBL/GenBank/DDBJ databases">
        <title>Comparative Genomics of Leptospira interrogans Reveals Genome Plasticity - A Common Adaptive Strategy for Survival in Various Hosts.</title>
        <authorList>
            <person name="Ramli S.R."/>
            <person name="Bunk B."/>
            <person name="Goris M."/>
            <person name="Bhuju S."/>
            <person name="Jarek M."/>
            <person name="Sproer C."/>
            <person name="Mustakim S."/>
            <person name="Strommenger B."/>
            <person name="Pessler F."/>
        </authorList>
    </citation>
    <scope>NUCLEOTIDE SEQUENCE</scope>
    <source>
        <strain evidence="1">782</strain>
    </source>
</reference>
<organism evidence="1 2">
    <name type="scientific">Leptospira interrogans serovar Canicola</name>
    <dbReference type="NCBI Taxonomy" id="211880"/>
    <lineage>
        <taxon>Bacteria</taxon>
        <taxon>Pseudomonadati</taxon>
        <taxon>Spirochaetota</taxon>
        <taxon>Spirochaetia</taxon>
        <taxon>Leptospirales</taxon>
        <taxon>Leptospiraceae</taxon>
        <taxon>Leptospira</taxon>
    </lineage>
</organism>
<sequence length="70" mass="8153">MESVRNAKQIHRVSKKDAVDLRVEHDVRLRNGKSYLTPTDNLRMKVQGNSADNFLYQNKIIVLTKVSRRT</sequence>
<accession>A0AAP9WEW4</accession>
<proteinExistence type="predicted"/>
<protein>
    <submittedName>
        <fullName evidence="1">Uncharacterized protein</fullName>
    </submittedName>
</protein>